<evidence type="ECO:0000259" key="7">
    <source>
        <dbReference type="Pfam" id="PF00263"/>
    </source>
</evidence>
<comment type="subcellular location">
    <subcellularLocation>
        <location evidence="1">Membrane</location>
    </subcellularLocation>
</comment>
<name>A0A317RHR2_9BURK</name>
<evidence type="ECO:0000256" key="5">
    <source>
        <dbReference type="SAM" id="MobiDB-lite"/>
    </source>
</evidence>
<dbReference type="PANTHER" id="PTHR30332">
    <property type="entry name" value="PROBABLE GENERAL SECRETION PATHWAY PROTEIN D"/>
    <property type="match status" value="1"/>
</dbReference>
<keyword evidence="2 6" id="KW-0732">Signal</keyword>
<keyword evidence="9" id="KW-1185">Reference proteome</keyword>
<comment type="similarity">
    <text evidence="4">Belongs to the bacterial secretin family.</text>
</comment>
<dbReference type="InterPro" id="IPR050810">
    <property type="entry name" value="Bact_Secretion_Sys_Channel"/>
</dbReference>
<accession>A0A317RHR2</accession>
<dbReference type="OrthoDB" id="9779724at2"/>
<comment type="caution">
    <text evidence="8">The sequence shown here is derived from an EMBL/GenBank/DDBJ whole genome shotgun (WGS) entry which is preliminary data.</text>
</comment>
<sequence length="607" mass="64902">MMSAQFQRKPRLAARPVLAALLLASLAACTSSPPAPNAAHLRPKATAPGQPPALVDAPLLPPPPGAASSSHGERFSVSVHNVDIRNLLFAIARDARLNLDVHPELAGTVSMNAIDQTLPEILDRAALQVNMRYEMEGRNLFVMPDSPVLRHYRVDYLNLARESQSAMSASTSIGRAGSGGGGEGNSSTSRLSNTSQNRFWETLTQNIRDLLRETDKLLPEGAEAAAVPQPAMPATPGGAAPAVPAPVPARFRESASVIANPETGVVSVRATYRQHMRVREFVDRVMKSAGRQVMIEATIVEVNLSDDYQQGINWTLLRNGLPLLQIGPAGGSMPSGVPVSGIIPSMSQITPTYTRIGNVNAMQLNVALRLLESFGNTKVLSSPKISALNNQAAMLKVTEDLVYFTLTANYTAGTQGSAPVFNLTSTPNSVSVGLVMSVMPLIGEGDEVTLVLRPTLSRVVGYAEDPAVPIYLAMARADKMNLAEVSSRIPQIQTREMESVIKVRSGDTAVLGGLMRDDVSTSTDQTPYVGSVPVLGELFKYRKKSSSKSELVIFLRPTVVTSASLGGDLQAFEPHLTEALRPLPERMPLASPYDADPLSQADPGRRP</sequence>
<dbReference type="Proteomes" id="UP000246483">
    <property type="component" value="Unassembled WGS sequence"/>
</dbReference>
<dbReference type="GO" id="GO:0016020">
    <property type="term" value="C:membrane"/>
    <property type="evidence" value="ECO:0007669"/>
    <property type="project" value="UniProtKB-SubCell"/>
</dbReference>
<dbReference type="RefSeq" id="WP_051001426.1">
    <property type="nucleotide sequence ID" value="NZ_ALEE01000242.1"/>
</dbReference>
<dbReference type="GO" id="GO:0009306">
    <property type="term" value="P:protein secretion"/>
    <property type="evidence" value="ECO:0007669"/>
    <property type="project" value="InterPro"/>
</dbReference>
<dbReference type="Gene3D" id="3.55.50.30">
    <property type="match status" value="1"/>
</dbReference>
<reference evidence="8 9" key="1">
    <citation type="submission" date="2018-05" db="EMBL/GenBank/DDBJ databases">
        <title>Genomic Encyclopedia of Type Strains, Phase IV (KMG-IV): sequencing the most valuable type-strain genomes for metagenomic binning, comparative biology and taxonomic classification.</title>
        <authorList>
            <person name="Goeker M."/>
        </authorList>
    </citation>
    <scope>NUCLEOTIDE SEQUENCE [LARGE SCALE GENOMIC DNA]</scope>
    <source>
        <strain evidence="8 9">DSM 26006</strain>
    </source>
</reference>
<evidence type="ECO:0000256" key="3">
    <source>
        <dbReference type="ARBA" id="ARBA00023136"/>
    </source>
</evidence>
<dbReference type="GO" id="GO:0015627">
    <property type="term" value="C:type II protein secretion system complex"/>
    <property type="evidence" value="ECO:0007669"/>
    <property type="project" value="TreeGrafter"/>
</dbReference>
<evidence type="ECO:0000313" key="8">
    <source>
        <dbReference type="EMBL" id="PWW47692.1"/>
    </source>
</evidence>
<dbReference type="Pfam" id="PF00263">
    <property type="entry name" value="Secretin"/>
    <property type="match status" value="1"/>
</dbReference>
<dbReference type="PRINTS" id="PR00811">
    <property type="entry name" value="BCTERIALGSPD"/>
</dbReference>
<evidence type="ECO:0000256" key="4">
    <source>
        <dbReference type="RuleBase" id="RU004003"/>
    </source>
</evidence>
<evidence type="ECO:0000256" key="1">
    <source>
        <dbReference type="ARBA" id="ARBA00004370"/>
    </source>
</evidence>
<evidence type="ECO:0000313" key="9">
    <source>
        <dbReference type="Proteomes" id="UP000246483"/>
    </source>
</evidence>
<organism evidence="8 9">
    <name type="scientific">Melaminivora alkalimesophila</name>
    <dbReference type="NCBI Taxonomy" id="1165852"/>
    <lineage>
        <taxon>Bacteria</taxon>
        <taxon>Pseudomonadati</taxon>
        <taxon>Pseudomonadota</taxon>
        <taxon>Betaproteobacteria</taxon>
        <taxon>Burkholderiales</taxon>
        <taxon>Comamonadaceae</taxon>
        <taxon>Melaminivora</taxon>
    </lineage>
</organism>
<proteinExistence type="inferred from homology"/>
<feature type="signal peptide" evidence="6">
    <location>
        <begin position="1"/>
        <end position="27"/>
    </location>
</feature>
<dbReference type="EMBL" id="QGUB01000002">
    <property type="protein sequence ID" value="PWW47692.1"/>
    <property type="molecule type" value="Genomic_DNA"/>
</dbReference>
<dbReference type="AlphaFoldDB" id="A0A317RHR2"/>
<evidence type="ECO:0000256" key="2">
    <source>
        <dbReference type="ARBA" id="ARBA00022729"/>
    </source>
</evidence>
<feature type="region of interest" description="Disordered" evidence="5">
    <location>
        <begin position="168"/>
        <end position="195"/>
    </location>
</feature>
<dbReference type="InterPro" id="IPR001775">
    <property type="entry name" value="GspD/PilQ"/>
</dbReference>
<keyword evidence="3" id="KW-0472">Membrane</keyword>
<evidence type="ECO:0000256" key="6">
    <source>
        <dbReference type="SAM" id="SignalP"/>
    </source>
</evidence>
<feature type="region of interest" description="Disordered" evidence="5">
    <location>
        <begin position="33"/>
        <end position="72"/>
    </location>
</feature>
<dbReference type="InterPro" id="IPR004846">
    <property type="entry name" value="T2SS/T3SS_dom"/>
</dbReference>
<feature type="domain" description="Type II/III secretion system secretin-like" evidence="7">
    <location>
        <begin position="371"/>
        <end position="560"/>
    </location>
</feature>
<feature type="region of interest" description="Disordered" evidence="5">
    <location>
        <begin position="585"/>
        <end position="607"/>
    </location>
</feature>
<feature type="chain" id="PRO_5016456523" evidence="6">
    <location>
        <begin position="28"/>
        <end position="607"/>
    </location>
</feature>
<dbReference type="PANTHER" id="PTHR30332:SF24">
    <property type="entry name" value="SECRETIN GSPD-RELATED"/>
    <property type="match status" value="1"/>
</dbReference>
<protein>
    <submittedName>
        <fullName evidence="8">General secretion pathway protein D</fullName>
    </submittedName>
</protein>
<gene>
    <name evidence="8" type="ORF">DFR36_10265</name>
</gene>